<evidence type="ECO:0000256" key="1">
    <source>
        <dbReference type="PIRSR" id="PIRSR600888-3"/>
    </source>
</evidence>
<dbReference type="SUPFAM" id="SSF51182">
    <property type="entry name" value="RmlC-like cupins"/>
    <property type="match status" value="1"/>
</dbReference>
<sequence length="111" mass="12666">MKFIRCIKGKIFDVAVDLRKESPTYLHWHGVELSAKNMNMLAIPEGFAHGFQALEDNVEIMYLVTAFYSPTREGGLNHADPQIGVQWPLPITDVSEKDHHYQCLRDEPIAL</sequence>
<dbReference type="EMBL" id="CP009508">
    <property type="protein sequence ID" value="AKB38769.1"/>
    <property type="molecule type" value="Genomic_DNA"/>
</dbReference>
<dbReference type="Pfam" id="PF00908">
    <property type="entry name" value="dTDP_sugar_isom"/>
    <property type="match status" value="1"/>
</dbReference>
<dbReference type="Gene3D" id="2.60.120.10">
    <property type="entry name" value="Jelly Rolls"/>
    <property type="match status" value="1"/>
</dbReference>
<dbReference type="InterPro" id="IPR000888">
    <property type="entry name" value="RmlC-like"/>
</dbReference>
<dbReference type="EC" id="5.1.3.13" evidence="2"/>
<dbReference type="KEGG" id="msj:MSSAC_4179"/>
<proteinExistence type="predicted"/>
<feature type="site" description="Participates in a stacking interaction with the thymidine ring of dTDP-4-oxo-6-deoxyglucose" evidence="1">
    <location>
        <position position="68"/>
    </location>
</feature>
<organism evidence="2 3">
    <name type="scientific">Methanosarcina siciliae C2J</name>
    <dbReference type="NCBI Taxonomy" id="1434118"/>
    <lineage>
        <taxon>Archaea</taxon>
        <taxon>Methanobacteriati</taxon>
        <taxon>Methanobacteriota</taxon>
        <taxon>Stenosarchaea group</taxon>
        <taxon>Methanomicrobia</taxon>
        <taxon>Methanosarcinales</taxon>
        <taxon>Methanosarcinaceae</taxon>
        <taxon>Methanosarcina</taxon>
    </lineage>
</organism>
<dbReference type="GO" id="GO:0000271">
    <property type="term" value="P:polysaccharide biosynthetic process"/>
    <property type="evidence" value="ECO:0007669"/>
    <property type="project" value="TreeGrafter"/>
</dbReference>
<protein>
    <submittedName>
        <fullName evidence="2">dTDP-4-dehydrorhamnose 3,5-epimerase</fullName>
        <ecNumber evidence="2">5.1.3.13</ecNumber>
    </submittedName>
</protein>
<dbReference type="PANTHER" id="PTHR21047:SF2">
    <property type="entry name" value="THYMIDINE DIPHOSPHO-4-KETO-RHAMNOSE 3,5-EPIMERASE"/>
    <property type="match status" value="1"/>
</dbReference>
<gene>
    <name evidence="2" type="ORF">MSSAC_4179</name>
</gene>
<dbReference type="AlphaFoldDB" id="A0A0E3PTE0"/>
<dbReference type="Proteomes" id="UP000033123">
    <property type="component" value="Chromosome"/>
</dbReference>
<accession>A0A0E3PTE0</accession>
<dbReference type="CDD" id="cd00438">
    <property type="entry name" value="cupin_RmlC"/>
    <property type="match status" value="1"/>
</dbReference>
<reference evidence="2 3" key="1">
    <citation type="submission" date="2014-07" db="EMBL/GenBank/DDBJ databases">
        <title>Methanogenic archaea and the global carbon cycle.</title>
        <authorList>
            <person name="Henriksen J.R."/>
            <person name="Luke J."/>
            <person name="Reinhart S."/>
            <person name="Benedict M.N."/>
            <person name="Youngblut N.D."/>
            <person name="Metcalf M.E."/>
            <person name="Whitaker R.J."/>
            <person name="Metcalf W.W."/>
        </authorList>
    </citation>
    <scope>NUCLEOTIDE SEQUENCE [LARGE SCALE GENOMIC DNA]</scope>
    <source>
        <strain evidence="2 3">C2J</strain>
    </source>
</reference>
<dbReference type="STRING" id="1434118.MSSAC_4179"/>
<dbReference type="GO" id="GO:0005829">
    <property type="term" value="C:cytosol"/>
    <property type="evidence" value="ECO:0007669"/>
    <property type="project" value="TreeGrafter"/>
</dbReference>
<dbReference type="PATRIC" id="fig|1434118.4.peg.5360"/>
<dbReference type="GO" id="GO:0019305">
    <property type="term" value="P:dTDP-rhamnose biosynthetic process"/>
    <property type="evidence" value="ECO:0007669"/>
    <property type="project" value="TreeGrafter"/>
</dbReference>
<dbReference type="InterPro" id="IPR014710">
    <property type="entry name" value="RmlC-like_jellyroll"/>
</dbReference>
<evidence type="ECO:0000313" key="3">
    <source>
        <dbReference type="Proteomes" id="UP000033123"/>
    </source>
</evidence>
<dbReference type="PANTHER" id="PTHR21047">
    <property type="entry name" value="DTDP-6-DEOXY-D-GLUCOSE-3,5 EPIMERASE"/>
    <property type="match status" value="1"/>
</dbReference>
<dbReference type="GO" id="GO:0008830">
    <property type="term" value="F:dTDP-4-dehydrorhamnose 3,5-epimerase activity"/>
    <property type="evidence" value="ECO:0007669"/>
    <property type="project" value="UniProtKB-EC"/>
</dbReference>
<name>A0A0E3PTE0_9EURY</name>
<dbReference type="HOGENOM" id="CLU_090940_4_1_2"/>
<dbReference type="InterPro" id="IPR011051">
    <property type="entry name" value="RmlC_Cupin_sf"/>
</dbReference>
<evidence type="ECO:0000313" key="2">
    <source>
        <dbReference type="EMBL" id="AKB38769.1"/>
    </source>
</evidence>
<keyword evidence="2" id="KW-0413">Isomerase</keyword>